<keyword evidence="5" id="KW-0274">FAD</keyword>
<evidence type="ECO:0000256" key="1">
    <source>
        <dbReference type="ARBA" id="ARBA00001974"/>
    </source>
</evidence>
<sequence length="389" mass="42708">MLKTNDILEDIMHVVIVGGGLVGASAAVAAVRDGHQVTLLELGQSPDQTPASESWDLRISSVHDNNVDWLASLGVWHAVNRARFFDYQALSVTTRDRQTVEFEASEVGAERLGVMVENDALIRACWQVLRTSPQVNLLAQCQVTSYQLGSQQLVLSDGQTLAYDLLIGADGTHSQVAKAAGIGMRGWDYDMRCLLAIADVEQPLPAKTWEIFRAEGPYALLPLGKHLACLIDYRAEQTWRGADDSVIADELQQTFTPHIGDFRLQKSASFPLRRQRALRYTDGHHVALVGDAAHSIHPLAGQGVNLGFVDVQCLLTELGQKPVADALLAYERQQMKTNQQMMRMMDAIHVGFRSRHLFSRLAVAVGLGAVANVAPLKRQIIQAAMGRTK</sequence>
<dbReference type="GO" id="GO:0004497">
    <property type="term" value="F:monooxygenase activity"/>
    <property type="evidence" value="ECO:0007669"/>
    <property type="project" value="UniProtKB-KW"/>
</dbReference>
<comment type="pathway">
    <text evidence="2">Cofactor biosynthesis; ubiquinone biosynthesis.</text>
</comment>
<dbReference type="NCBIfam" id="TIGR01988">
    <property type="entry name" value="Ubi-OHases"/>
    <property type="match status" value="1"/>
</dbReference>
<evidence type="ECO:0000313" key="9">
    <source>
        <dbReference type="EMBL" id="RUO59461.1"/>
    </source>
</evidence>
<dbReference type="InterPro" id="IPR051205">
    <property type="entry name" value="UbiH/COQ6_monooxygenase"/>
</dbReference>
<evidence type="ECO:0000313" key="10">
    <source>
        <dbReference type="Proteomes" id="UP000288259"/>
    </source>
</evidence>
<dbReference type="AlphaFoldDB" id="A0A432YET4"/>
<dbReference type="UniPathway" id="UPA00232"/>
<keyword evidence="6" id="KW-0560">Oxidoreductase</keyword>
<evidence type="ECO:0000256" key="5">
    <source>
        <dbReference type="ARBA" id="ARBA00022827"/>
    </source>
</evidence>
<dbReference type="PANTHER" id="PTHR43876">
    <property type="entry name" value="UBIQUINONE BIOSYNTHESIS MONOOXYGENASE COQ6, MITOCHONDRIAL"/>
    <property type="match status" value="1"/>
</dbReference>
<dbReference type="GO" id="GO:0071949">
    <property type="term" value="F:FAD binding"/>
    <property type="evidence" value="ECO:0007669"/>
    <property type="project" value="InterPro"/>
</dbReference>
<evidence type="ECO:0000256" key="2">
    <source>
        <dbReference type="ARBA" id="ARBA00004749"/>
    </source>
</evidence>
<dbReference type="Proteomes" id="UP000288259">
    <property type="component" value="Unassembled WGS sequence"/>
</dbReference>
<evidence type="ECO:0000259" key="8">
    <source>
        <dbReference type="Pfam" id="PF01494"/>
    </source>
</evidence>
<dbReference type="RefSeq" id="WP_126754847.1">
    <property type="nucleotide sequence ID" value="NZ_PIPY01000008.1"/>
</dbReference>
<dbReference type="PANTHER" id="PTHR43876:SF7">
    <property type="entry name" value="UBIQUINONE BIOSYNTHESIS MONOOXYGENASE COQ6, MITOCHONDRIAL"/>
    <property type="match status" value="1"/>
</dbReference>
<keyword evidence="7" id="KW-0503">Monooxygenase</keyword>
<comment type="caution">
    <text evidence="9">The sequence shown here is derived from an EMBL/GenBank/DDBJ whole genome shotgun (WGS) entry which is preliminary data.</text>
</comment>
<comment type="similarity">
    <text evidence="3">Belongs to the UbiH/COQ6 family.</text>
</comment>
<dbReference type="PRINTS" id="PR00420">
    <property type="entry name" value="RNGMNOXGNASE"/>
</dbReference>
<dbReference type="InterPro" id="IPR010971">
    <property type="entry name" value="UbiH/COQ6"/>
</dbReference>
<reference evidence="10" key="1">
    <citation type="journal article" date="2018" name="Front. Microbiol.">
        <title>Genome-Based Analysis Reveals the Taxonomy and Diversity of the Family Idiomarinaceae.</title>
        <authorList>
            <person name="Liu Y."/>
            <person name="Lai Q."/>
            <person name="Shao Z."/>
        </authorList>
    </citation>
    <scope>NUCLEOTIDE SEQUENCE [LARGE SCALE GENOMIC DNA]</scope>
    <source>
        <strain evidence="10">CVS-6</strain>
    </source>
</reference>
<keyword evidence="4" id="KW-0285">Flavoprotein</keyword>
<dbReference type="EMBL" id="PIPY01000008">
    <property type="protein sequence ID" value="RUO59461.1"/>
    <property type="molecule type" value="Genomic_DNA"/>
</dbReference>
<keyword evidence="10" id="KW-1185">Reference proteome</keyword>
<dbReference type="OrthoDB" id="9769565at2"/>
<protein>
    <submittedName>
        <fullName evidence="9">UbiH/Coq6 family FAD-binding oxidoreductase</fullName>
    </submittedName>
</protein>
<feature type="domain" description="FAD-binding" evidence="8">
    <location>
        <begin position="13"/>
        <end position="342"/>
    </location>
</feature>
<proteinExistence type="inferred from homology"/>
<dbReference type="Gene3D" id="3.50.50.60">
    <property type="entry name" value="FAD/NAD(P)-binding domain"/>
    <property type="match status" value="2"/>
</dbReference>
<gene>
    <name evidence="9" type="ORF">CWI71_08525</name>
</gene>
<dbReference type="GO" id="GO:0016705">
    <property type="term" value="F:oxidoreductase activity, acting on paired donors, with incorporation or reduction of molecular oxygen"/>
    <property type="evidence" value="ECO:0007669"/>
    <property type="project" value="InterPro"/>
</dbReference>
<comment type="cofactor">
    <cofactor evidence="1">
        <name>FAD</name>
        <dbReference type="ChEBI" id="CHEBI:57692"/>
    </cofactor>
</comment>
<organism evidence="9 10">
    <name type="scientific">Pseudidiomarina insulisalsae</name>
    <dbReference type="NCBI Taxonomy" id="575789"/>
    <lineage>
        <taxon>Bacteria</taxon>
        <taxon>Pseudomonadati</taxon>
        <taxon>Pseudomonadota</taxon>
        <taxon>Gammaproteobacteria</taxon>
        <taxon>Alteromonadales</taxon>
        <taxon>Idiomarinaceae</taxon>
        <taxon>Pseudidiomarina</taxon>
    </lineage>
</organism>
<dbReference type="InterPro" id="IPR036188">
    <property type="entry name" value="FAD/NAD-bd_sf"/>
</dbReference>
<dbReference type="GO" id="GO:0006744">
    <property type="term" value="P:ubiquinone biosynthetic process"/>
    <property type="evidence" value="ECO:0007669"/>
    <property type="project" value="UniProtKB-UniPathway"/>
</dbReference>
<evidence type="ECO:0000256" key="4">
    <source>
        <dbReference type="ARBA" id="ARBA00022630"/>
    </source>
</evidence>
<dbReference type="InterPro" id="IPR018168">
    <property type="entry name" value="Ubi_Hdrlase_CS"/>
</dbReference>
<name>A0A432YET4_9GAMM</name>
<evidence type="ECO:0000256" key="6">
    <source>
        <dbReference type="ARBA" id="ARBA00023002"/>
    </source>
</evidence>
<dbReference type="InterPro" id="IPR002938">
    <property type="entry name" value="FAD-bd"/>
</dbReference>
<accession>A0A432YET4</accession>
<dbReference type="Pfam" id="PF01494">
    <property type="entry name" value="FAD_binding_3"/>
    <property type="match status" value="1"/>
</dbReference>
<dbReference type="PROSITE" id="PS01304">
    <property type="entry name" value="UBIH"/>
    <property type="match status" value="1"/>
</dbReference>
<dbReference type="SUPFAM" id="SSF51905">
    <property type="entry name" value="FAD/NAD(P)-binding domain"/>
    <property type="match status" value="1"/>
</dbReference>
<evidence type="ECO:0000256" key="7">
    <source>
        <dbReference type="ARBA" id="ARBA00023033"/>
    </source>
</evidence>
<evidence type="ECO:0000256" key="3">
    <source>
        <dbReference type="ARBA" id="ARBA00005349"/>
    </source>
</evidence>